<proteinExistence type="predicted"/>
<dbReference type="InterPro" id="IPR014917">
    <property type="entry name" value="DUF1800"/>
</dbReference>
<dbReference type="Pfam" id="PF08811">
    <property type="entry name" value="DUF1800"/>
    <property type="match status" value="1"/>
</dbReference>
<dbReference type="EMBL" id="PHFL01000067">
    <property type="protein sequence ID" value="RFM23348.1"/>
    <property type="molecule type" value="Genomic_DNA"/>
</dbReference>
<comment type="caution">
    <text evidence="2">The sequence shown here is derived from an EMBL/GenBank/DDBJ whole genome shotgun (WGS) entry which is preliminary data.</text>
</comment>
<name>A0A395LZC3_9BACT</name>
<evidence type="ECO:0000256" key="1">
    <source>
        <dbReference type="SAM" id="MobiDB-lite"/>
    </source>
</evidence>
<feature type="compositionally biased region" description="Polar residues" evidence="1">
    <location>
        <begin position="1"/>
        <end position="18"/>
    </location>
</feature>
<evidence type="ECO:0000313" key="2">
    <source>
        <dbReference type="EMBL" id="RFM23348.1"/>
    </source>
</evidence>
<reference evidence="2 3" key="1">
    <citation type="journal article" date="2011" name="ISME J.">
        <title>Community ecology of hot spring cyanobacterial mats: predominant populations and their functional potential.</title>
        <authorList>
            <person name="Klatt C.G."/>
            <person name="Wood J.M."/>
            <person name="Rusch D.B."/>
            <person name="Bateson M.M."/>
            <person name="Hamamura N."/>
            <person name="Heidelberg J.F."/>
            <person name="Grossman A.R."/>
            <person name="Bhaya D."/>
            <person name="Cohan F.M."/>
            <person name="Kuhl M."/>
            <person name="Bryant D.A."/>
            <person name="Ward D.M."/>
        </authorList>
    </citation>
    <scope>NUCLEOTIDE SEQUENCE [LARGE SCALE GENOMIC DNA]</scope>
    <source>
        <strain evidence="2">OS</strain>
    </source>
</reference>
<evidence type="ECO:0000313" key="3">
    <source>
        <dbReference type="Proteomes" id="UP000266389"/>
    </source>
</evidence>
<feature type="region of interest" description="Disordered" evidence="1">
    <location>
        <begin position="1"/>
        <end position="43"/>
    </location>
</feature>
<feature type="compositionally biased region" description="Basic and acidic residues" evidence="1">
    <location>
        <begin position="20"/>
        <end position="31"/>
    </location>
</feature>
<protein>
    <submittedName>
        <fullName evidence="2">DUF1800 domain-containing protein</fullName>
    </submittedName>
</protein>
<gene>
    <name evidence="2" type="ORF">D0433_11835</name>
</gene>
<sequence>MNRRQFFQSLTHARSSVSIAEREHHASETAARRRPTSGLQPYSGAWNEQTAAHLLRRAMFGATPAQIRQAVQQGLNATLDELLQDRPAPEPPIDITTGQTWHDQPFNNEQNADGRYYSYLRAWWIGLMINQPISLIEKMTLFWHNHFVSDRAANADARYLYRQNALFRRFALGNFKTLTLEVTIDPAMLRYLNGNVNVAGRPNQNYARELFELFTIGKGPELAQGNYTNYTEQDVAAAARVLTGWRDVGYRSTTVPIGTVFDVTRHDTGNKQFSSAFQNTVIRGRNSASAGMEELKDLLDMIFQQAETARFLVRKLYRWFVYYVIDSTVERNVIEPLAQLLRQNNYELRPVLRTLFASQHFFDAQTMGAFIKSPADFIVGMHRFFFPNNPTEQTQLIPAMQRYISWFSTLQMNLMQHPTVAGWEAYYQEPSYHRLWINSATLPARHSYSDAIVTAANLNRIAIVQALPNPSAPYQMVRDLSRQIFAVELSDEQIQDLVDNVLMPGVPYYEWTEQWNDLMRNPNDMNKRRAVDMRLQNLLRFMLRMAEYQLS</sequence>
<dbReference type="Proteomes" id="UP000266389">
    <property type="component" value="Unassembled WGS sequence"/>
</dbReference>
<organism evidence="2 3">
    <name type="scientific">Candidatus Thermochlorobacter aerophilus</name>
    <dbReference type="NCBI Taxonomy" id="1868324"/>
    <lineage>
        <taxon>Bacteria</taxon>
        <taxon>Pseudomonadati</taxon>
        <taxon>Chlorobiota</taxon>
        <taxon>Chlorobiia</taxon>
        <taxon>Chlorobiales</taxon>
        <taxon>Candidatus Thermochlorobacteriaceae</taxon>
        <taxon>Candidatus Thermochlorobacter</taxon>
    </lineage>
</organism>
<accession>A0A395LZC3</accession>
<dbReference type="AlphaFoldDB" id="A0A395LZC3"/>